<protein>
    <recommendedName>
        <fullName evidence="6">Sec16 Sec23-binding domain-containing protein</fullName>
    </recommendedName>
</protein>
<dbReference type="GO" id="GO:0012507">
    <property type="term" value="C:ER to Golgi transport vesicle membrane"/>
    <property type="evidence" value="ECO:0007669"/>
    <property type="project" value="TreeGrafter"/>
</dbReference>
<dbReference type="EMBL" id="JAYMYR010000008">
    <property type="protein sequence ID" value="KAK7346840.1"/>
    <property type="molecule type" value="Genomic_DNA"/>
</dbReference>
<accession>A0AAN9M2C8</accession>
<sequence>MKDPVTLASERPTKRTELYEYSKVLGHSRFILLSFQPYELIYAYMLAEVGKVSDSMKYSQAVLRSLKALPCL</sequence>
<evidence type="ECO:0000256" key="4">
    <source>
        <dbReference type="ARBA" id="ARBA00022824"/>
    </source>
</evidence>
<dbReference type="PANTHER" id="PTHR13402">
    <property type="entry name" value="RGPR-RELATED"/>
    <property type="match status" value="1"/>
</dbReference>
<dbReference type="InterPro" id="IPR024298">
    <property type="entry name" value="Sec16_Sec23-bd"/>
</dbReference>
<dbReference type="GO" id="GO:0016192">
    <property type="term" value="P:vesicle-mediated transport"/>
    <property type="evidence" value="ECO:0007669"/>
    <property type="project" value="UniProtKB-KW"/>
</dbReference>
<feature type="domain" description="Sec16 Sec23-binding" evidence="6">
    <location>
        <begin position="9"/>
        <end position="69"/>
    </location>
</feature>
<dbReference type="Pfam" id="PF12931">
    <property type="entry name" value="TPR_Sec16"/>
    <property type="match status" value="1"/>
</dbReference>
<evidence type="ECO:0000256" key="5">
    <source>
        <dbReference type="ARBA" id="ARBA00022892"/>
    </source>
</evidence>
<proteinExistence type="inferred from homology"/>
<keyword evidence="3" id="KW-0813">Transport</keyword>
<comment type="similarity">
    <text evidence="2">Belongs to the SEC16 family.</text>
</comment>
<dbReference type="Proteomes" id="UP001374584">
    <property type="component" value="Unassembled WGS sequence"/>
</dbReference>
<evidence type="ECO:0000256" key="1">
    <source>
        <dbReference type="ARBA" id="ARBA00004240"/>
    </source>
</evidence>
<comment type="subcellular location">
    <subcellularLocation>
        <location evidence="1">Endoplasmic reticulum</location>
    </subcellularLocation>
</comment>
<evidence type="ECO:0000259" key="6">
    <source>
        <dbReference type="Pfam" id="PF12931"/>
    </source>
</evidence>
<dbReference type="GO" id="GO:0007030">
    <property type="term" value="P:Golgi organization"/>
    <property type="evidence" value="ECO:0007669"/>
    <property type="project" value="TreeGrafter"/>
</dbReference>
<keyword evidence="8" id="KW-1185">Reference proteome</keyword>
<evidence type="ECO:0000313" key="8">
    <source>
        <dbReference type="Proteomes" id="UP001374584"/>
    </source>
</evidence>
<keyword evidence="5" id="KW-0931">ER-Golgi transport</keyword>
<dbReference type="AlphaFoldDB" id="A0AAN9M2C8"/>
<dbReference type="PANTHER" id="PTHR13402:SF6">
    <property type="entry name" value="SECRETORY 16, ISOFORM I"/>
    <property type="match status" value="1"/>
</dbReference>
<reference evidence="7 8" key="1">
    <citation type="submission" date="2024-01" db="EMBL/GenBank/DDBJ databases">
        <title>The genomes of 5 underutilized Papilionoideae crops provide insights into root nodulation and disease resistanc.</title>
        <authorList>
            <person name="Jiang F."/>
        </authorList>
    </citation>
    <scope>NUCLEOTIDE SEQUENCE [LARGE SCALE GENOMIC DNA]</scope>
    <source>
        <strain evidence="7">JINMINGXINNONG_FW02</strain>
        <tissue evidence="7">Leaves</tissue>
    </source>
</reference>
<organism evidence="7 8">
    <name type="scientific">Phaseolus coccineus</name>
    <name type="common">Scarlet runner bean</name>
    <name type="synonym">Phaseolus multiflorus</name>
    <dbReference type="NCBI Taxonomy" id="3886"/>
    <lineage>
        <taxon>Eukaryota</taxon>
        <taxon>Viridiplantae</taxon>
        <taxon>Streptophyta</taxon>
        <taxon>Embryophyta</taxon>
        <taxon>Tracheophyta</taxon>
        <taxon>Spermatophyta</taxon>
        <taxon>Magnoliopsida</taxon>
        <taxon>eudicotyledons</taxon>
        <taxon>Gunneridae</taxon>
        <taxon>Pentapetalae</taxon>
        <taxon>rosids</taxon>
        <taxon>fabids</taxon>
        <taxon>Fabales</taxon>
        <taxon>Fabaceae</taxon>
        <taxon>Papilionoideae</taxon>
        <taxon>50 kb inversion clade</taxon>
        <taxon>NPAAA clade</taxon>
        <taxon>indigoferoid/millettioid clade</taxon>
        <taxon>Phaseoleae</taxon>
        <taxon>Phaseolus</taxon>
    </lineage>
</organism>
<comment type="caution">
    <text evidence="7">The sequence shown here is derived from an EMBL/GenBank/DDBJ whole genome shotgun (WGS) entry which is preliminary data.</text>
</comment>
<gene>
    <name evidence="7" type="ORF">VNO80_21363</name>
</gene>
<evidence type="ECO:0000313" key="7">
    <source>
        <dbReference type="EMBL" id="KAK7346840.1"/>
    </source>
</evidence>
<name>A0AAN9M2C8_PHACN</name>
<evidence type="ECO:0000256" key="2">
    <source>
        <dbReference type="ARBA" id="ARBA00005927"/>
    </source>
</evidence>
<dbReference type="GO" id="GO:0070971">
    <property type="term" value="C:endoplasmic reticulum exit site"/>
    <property type="evidence" value="ECO:0007669"/>
    <property type="project" value="TreeGrafter"/>
</dbReference>
<keyword evidence="4" id="KW-0256">Endoplasmic reticulum</keyword>
<evidence type="ECO:0000256" key="3">
    <source>
        <dbReference type="ARBA" id="ARBA00022448"/>
    </source>
</evidence>
<dbReference type="GO" id="GO:0070973">
    <property type="term" value="P:protein localization to endoplasmic reticulum exit site"/>
    <property type="evidence" value="ECO:0007669"/>
    <property type="project" value="TreeGrafter"/>
</dbReference>